<dbReference type="EMBL" id="CP115167">
    <property type="protein sequence ID" value="WDA60668.1"/>
    <property type="molecule type" value="Genomic_DNA"/>
</dbReference>
<evidence type="ECO:0000313" key="2">
    <source>
        <dbReference type="Proteomes" id="UP001217044"/>
    </source>
</evidence>
<gene>
    <name evidence="1" type="ORF">M8445_17015</name>
</gene>
<protein>
    <submittedName>
        <fullName evidence="1">Uncharacterized protein</fullName>
    </submittedName>
</protein>
<name>A0ABY7V8A4_9DEIO</name>
<accession>A0ABY7V8A4</accession>
<sequence>MTMYTQPCTLTSGATVTITPWRLDEMAALAIDFQAVQDTLTATLRGQSAPLLPQRAMPVLVRVLRLSLTRPDDADLVMAPDLPAVLQAIWAVNGLGDYAKKALLQRLRADQWRAALLKPRTSP</sequence>
<geneLocation type="plasmid" evidence="1 2">
    <name>pDATS02</name>
</geneLocation>
<keyword evidence="1" id="KW-0614">Plasmid</keyword>
<dbReference type="Proteomes" id="UP001217044">
    <property type="component" value="Plasmid pDATS02"/>
</dbReference>
<keyword evidence="2" id="KW-1185">Reference proteome</keyword>
<proteinExistence type="predicted"/>
<evidence type="ECO:0000313" key="1">
    <source>
        <dbReference type="EMBL" id="WDA60668.1"/>
    </source>
</evidence>
<organism evidence="1 2">
    <name type="scientific">Deinococcus aquaticus</name>
    <dbReference type="NCBI Taxonomy" id="328692"/>
    <lineage>
        <taxon>Bacteria</taxon>
        <taxon>Thermotogati</taxon>
        <taxon>Deinococcota</taxon>
        <taxon>Deinococci</taxon>
        <taxon>Deinococcales</taxon>
        <taxon>Deinococcaceae</taxon>
        <taxon>Deinococcus</taxon>
    </lineage>
</organism>
<reference evidence="1 2" key="1">
    <citation type="submission" date="2022-12" db="EMBL/GenBank/DDBJ databases">
        <title>Genome Sequence of Deinococcus aquaticus Type Strain PB314.</title>
        <authorList>
            <person name="Albert C."/>
            <person name="Hill J."/>
            <person name="Boren L."/>
            <person name="Scholz-Ng S."/>
            <person name="Fatema N."/>
            <person name="Grosso R."/>
            <person name="Soboslay E."/>
            <person name="Tuohy J."/>
        </authorList>
    </citation>
    <scope>NUCLEOTIDE SEQUENCE [LARGE SCALE GENOMIC DNA]</scope>
    <source>
        <strain evidence="1 2">PB-314</strain>
        <plasmid evidence="1 2">pDATS02</plasmid>
    </source>
</reference>
<dbReference type="RefSeq" id="WP_273991416.1">
    <property type="nucleotide sequence ID" value="NZ_BAABQT010000016.1"/>
</dbReference>